<gene>
    <name evidence="6" type="ORF">QE375_003392</name>
</gene>
<keyword evidence="1" id="KW-0805">Transcription regulation</keyword>
<dbReference type="PANTHER" id="PTHR33154:SF18">
    <property type="entry name" value="ARSENICAL RESISTANCE OPERON REPRESSOR"/>
    <property type="match status" value="1"/>
</dbReference>
<dbReference type="RefSeq" id="WP_396654544.1">
    <property type="nucleotide sequence ID" value="NZ_JAVIZQ010000001.1"/>
</dbReference>
<dbReference type="PROSITE" id="PS00846">
    <property type="entry name" value="HTH_ARSR_1"/>
    <property type="match status" value="1"/>
</dbReference>
<dbReference type="SUPFAM" id="SSF46785">
    <property type="entry name" value="Winged helix' DNA-binding domain"/>
    <property type="match status" value="1"/>
</dbReference>
<feature type="domain" description="HTH arsR-type" evidence="5">
    <location>
        <begin position="21"/>
        <end position="118"/>
    </location>
</feature>
<dbReference type="PRINTS" id="PR00778">
    <property type="entry name" value="HTHARSR"/>
</dbReference>
<accession>A0ABU1HUW7</accession>
<evidence type="ECO:0000256" key="3">
    <source>
        <dbReference type="ARBA" id="ARBA00023163"/>
    </source>
</evidence>
<feature type="compositionally biased region" description="Basic and acidic residues" evidence="4">
    <location>
        <begin position="105"/>
        <end position="118"/>
    </location>
</feature>
<dbReference type="InterPro" id="IPR051081">
    <property type="entry name" value="HTH_MetalResp_TranReg"/>
</dbReference>
<proteinExistence type="predicted"/>
<dbReference type="CDD" id="cd00090">
    <property type="entry name" value="HTH_ARSR"/>
    <property type="match status" value="1"/>
</dbReference>
<evidence type="ECO:0000313" key="7">
    <source>
        <dbReference type="Proteomes" id="UP001249291"/>
    </source>
</evidence>
<dbReference type="EMBL" id="JAVIZQ010000001">
    <property type="protein sequence ID" value="MDR6143838.1"/>
    <property type="molecule type" value="Genomic_DNA"/>
</dbReference>
<dbReference type="InterPro" id="IPR036390">
    <property type="entry name" value="WH_DNA-bd_sf"/>
</dbReference>
<protein>
    <submittedName>
        <fullName evidence="6">ArsR family transcriptional regulator</fullName>
    </submittedName>
</protein>
<evidence type="ECO:0000259" key="5">
    <source>
        <dbReference type="PROSITE" id="PS50987"/>
    </source>
</evidence>
<evidence type="ECO:0000313" key="6">
    <source>
        <dbReference type="EMBL" id="MDR6143838.1"/>
    </source>
</evidence>
<evidence type="ECO:0000256" key="4">
    <source>
        <dbReference type="SAM" id="MobiDB-lite"/>
    </source>
</evidence>
<keyword evidence="7" id="KW-1185">Reference proteome</keyword>
<comment type="caution">
    <text evidence="6">The sequence shown here is derived from an EMBL/GenBank/DDBJ whole genome shotgun (WGS) entry which is preliminary data.</text>
</comment>
<dbReference type="Proteomes" id="UP001249291">
    <property type="component" value="Unassembled WGS sequence"/>
</dbReference>
<dbReference type="InterPro" id="IPR011991">
    <property type="entry name" value="ArsR-like_HTH"/>
</dbReference>
<dbReference type="PANTHER" id="PTHR33154">
    <property type="entry name" value="TRANSCRIPTIONAL REGULATOR, ARSR FAMILY"/>
    <property type="match status" value="1"/>
</dbReference>
<evidence type="ECO:0000256" key="2">
    <source>
        <dbReference type="ARBA" id="ARBA00023125"/>
    </source>
</evidence>
<organism evidence="6 7">
    <name type="scientific">Microbacterium foliorum</name>
    <dbReference type="NCBI Taxonomy" id="104336"/>
    <lineage>
        <taxon>Bacteria</taxon>
        <taxon>Bacillati</taxon>
        <taxon>Actinomycetota</taxon>
        <taxon>Actinomycetes</taxon>
        <taxon>Micrococcales</taxon>
        <taxon>Microbacteriaceae</taxon>
        <taxon>Microbacterium</taxon>
    </lineage>
</organism>
<dbReference type="SMART" id="SM00418">
    <property type="entry name" value="HTH_ARSR"/>
    <property type="match status" value="1"/>
</dbReference>
<dbReference type="InterPro" id="IPR018334">
    <property type="entry name" value="ArsR_HTH"/>
</dbReference>
<dbReference type="InterPro" id="IPR036388">
    <property type="entry name" value="WH-like_DNA-bd_sf"/>
</dbReference>
<dbReference type="Pfam" id="PF01022">
    <property type="entry name" value="HTH_5"/>
    <property type="match status" value="1"/>
</dbReference>
<sequence length="139" mass="14664">MTLPVTIEQTACCTPGTAAALPVAEAERIAHLFKALGDPTRIRLLSLISSAEGGEACICDLTAPVGLSQGTVSHHMKLLADAGLVTREQRGKCGRTSLSPTARSTRPEKRCDASESLRHTPIGLLHGPSLDRRLDARSA</sequence>
<keyword evidence="3" id="KW-0804">Transcription</keyword>
<dbReference type="NCBIfam" id="NF033788">
    <property type="entry name" value="HTH_metalloreg"/>
    <property type="match status" value="1"/>
</dbReference>
<dbReference type="PROSITE" id="PS50987">
    <property type="entry name" value="HTH_ARSR_2"/>
    <property type="match status" value="1"/>
</dbReference>
<dbReference type="Gene3D" id="1.10.10.10">
    <property type="entry name" value="Winged helix-like DNA-binding domain superfamily/Winged helix DNA-binding domain"/>
    <property type="match status" value="1"/>
</dbReference>
<name>A0ABU1HUW7_9MICO</name>
<feature type="compositionally biased region" description="Basic and acidic residues" evidence="4">
    <location>
        <begin position="129"/>
        <end position="139"/>
    </location>
</feature>
<evidence type="ECO:0000256" key="1">
    <source>
        <dbReference type="ARBA" id="ARBA00023015"/>
    </source>
</evidence>
<keyword evidence="2" id="KW-0238">DNA-binding</keyword>
<dbReference type="InterPro" id="IPR001845">
    <property type="entry name" value="HTH_ArsR_DNA-bd_dom"/>
</dbReference>
<feature type="region of interest" description="Disordered" evidence="4">
    <location>
        <begin position="90"/>
        <end position="139"/>
    </location>
</feature>
<reference evidence="6 7" key="1">
    <citation type="submission" date="2023-08" db="EMBL/GenBank/DDBJ databases">
        <title>Functional and genomic diversity of the sorghum phyllosphere microbiome.</title>
        <authorList>
            <person name="Shade A."/>
        </authorList>
    </citation>
    <scope>NUCLEOTIDE SEQUENCE [LARGE SCALE GENOMIC DNA]</scope>
    <source>
        <strain evidence="6 7">SORGH_AS_0445</strain>
    </source>
</reference>